<dbReference type="Gene3D" id="1.20.1250.20">
    <property type="entry name" value="MFS general substrate transporter like domains"/>
    <property type="match status" value="1"/>
</dbReference>
<evidence type="ECO:0000256" key="3">
    <source>
        <dbReference type="ARBA" id="ARBA00022989"/>
    </source>
</evidence>
<evidence type="ECO:0000256" key="1">
    <source>
        <dbReference type="ARBA" id="ARBA00004141"/>
    </source>
</evidence>
<feature type="transmembrane region" description="Helical" evidence="5">
    <location>
        <begin position="174"/>
        <end position="191"/>
    </location>
</feature>
<dbReference type="InterPro" id="IPR005829">
    <property type="entry name" value="Sugar_transporter_CS"/>
</dbReference>
<sequence>MKFTPFSNFFNQEWKQIFAILTAALVSLNTALLFAWPSPSIPILVSDEYPGNITMEQASYITVIPSISSSISSPIYPFLMDRLGRKMTLLSVAVPQLISWLLVAQTTNIYVIYVSRFLSGFSHSSVYATLPVYIGEVASPEVRGLWGNAMSCCAYLGLCLMNIIGAYFSIPTTAYIFATLPVLFFICFVFMPETPYYYIMRNELEKAKISLNKLRRNKNVEKEFLEIKEAVDRQVGESGSILDLFRVRSNLKGLLVAIAVRGAQQFAGISAFAVYAPYLFLEAGSKISANTSAIIFSSALTVCACSGSYFLDKLGRRWSMIISCAGCGLILISESFYFYFKDMLTEQGVSLPYFPIVGMLIYVPIYSLGLGIIPNLTLGELFSSNIKGKALCVLNICFAIYSSLSTKVFQLLYSNYGMHAPFLLFACCCLFSTIFAVFCMPETSGKTLEQIQQDLKGKPKETITRF</sequence>
<organism evidence="7 8">
    <name type="scientific">Nicrophorus vespilloides</name>
    <name type="common">Boreal carrion beetle</name>
    <dbReference type="NCBI Taxonomy" id="110193"/>
    <lineage>
        <taxon>Eukaryota</taxon>
        <taxon>Metazoa</taxon>
        <taxon>Ecdysozoa</taxon>
        <taxon>Arthropoda</taxon>
        <taxon>Hexapoda</taxon>
        <taxon>Insecta</taxon>
        <taxon>Pterygota</taxon>
        <taxon>Neoptera</taxon>
        <taxon>Endopterygota</taxon>
        <taxon>Coleoptera</taxon>
        <taxon>Polyphaga</taxon>
        <taxon>Staphyliniformia</taxon>
        <taxon>Silphidae</taxon>
        <taxon>Nicrophorinae</taxon>
        <taxon>Nicrophorus</taxon>
    </lineage>
</organism>
<dbReference type="PANTHER" id="PTHR48021">
    <property type="match status" value="1"/>
</dbReference>
<name>A0ABM1NDY8_NICVS</name>
<dbReference type="RefSeq" id="XP_017785038.1">
    <property type="nucleotide sequence ID" value="XM_017929549.1"/>
</dbReference>
<dbReference type="Proteomes" id="UP000695000">
    <property type="component" value="Unplaced"/>
</dbReference>
<evidence type="ECO:0000256" key="4">
    <source>
        <dbReference type="ARBA" id="ARBA00023136"/>
    </source>
</evidence>
<feature type="transmembrane region" description="Helical" evidence="5">
    <location>
        <begin position="352"/>
        <end position="378"/>
    </location>
</feature>
<feature type="transmembrane region" description="Helical" evidence="5">
    <location>
        <begin position="390"/>
        <end position="413"/>
    </location>
</feature>
<keyword evidence="7" id="KW-1185">Reference proteome</keyword>
<evidence type="ECO:0000256" key="2">
    <source>
        <dbReference type="ARBA" id="ARBA00022692"/>
    </source>
</evidence>
<feature type="transmembrane region" description="Helical" evidence="5">
    <location>
        <begin position="87"/>
        <end position="104"/>
    </location>
</feature>
<proteinExistence type="predicted"/>
<reference evidence="8" key="1">
    <citation type="submission" date="2025-08" db="UniProtKB">
        <authorList>
            <consortium name="RefSeq"/>
        </authorList>
    </citation>
    <scope>IDENTIFICATION</scope>
    <source>
        <tissue evidence="8">Whole Larva</tissue>
    </source>
</reference>
<evidence type="ECO:0000256" key="5">
    <source>
        <dbReference type="SAM" id="Phobius"/>
    </source>
</evidence>
<gene>
    <name evidence="8" type="primary">LOC108568452</name>
</gene>
<dbReference type="PANTHER" id="PTHR48021:SF46">
    <property type="entry name" value="MAJOR FACILITATOR SUPERFAMILY (MFS) PROFILE DOMAIN-CONTAINING PROTEIN"/>
    <property type="match status" value="1"/>
</dbReference>
<keyword evidence="4 5" id="KW-0472">Membrane</keyword>
<comment type="subcellular location">
    <subcellularLocation>
        <location evidence="1">Membrane</location>
        <topology evidence="1">Multi-pass membrane protein</topology>
    </subcellularLocation>
</comment>
<feature type="transmembrane region" description="Helical" evidence="5">
    <location>
        <begin position="419"/>
        <end position="440"/>
    </location>
</feature>
<dbReference type="PROSITE" id="PS50850">
    <property type="entry name" value="MFS"/>
    <property type="match status" value="1"/>
</dbReference>
<accession>A0ABM1NDY8</accession>
<dbReference type="InterPro" id="IPR036259">
    <property type="entry name" value="MFS_trans_sf"/>
</dbReference>
<dbReference type="InterPro" id="IPR005828">
    <property type="entry name" value="MFS_sugar_transport-like"/>
</dbReference>
<dbReference type="SUPFAM" id="SSF103473">
    <property type="entry name" value="MFS general substrate transporter"/>
    <property type="match status" value="1"/>
</dbReference>
<keyword evidence="2 5" id="KW-0812">Transmembrane</keyword>
<feature type="transmembrane region" description="Helical" evidence="5">
    <location>
        <begin position="318"/>
        <end position="340"/>
    </location>
</feature>
<feature type="transmembrane region" description="Helical" evidence="5">
    <location>
        <begin position="254"/>
        <end position="280"/>
    </location>
</feature>
<evidence type="ECO:0000313" key="8">
    <source>
        <dbReference type="RefSeq" id="XP_017785038.1"/>
    </source>
</evidence>
<dbReference type="Pfam" id="PF00083">
    <property type="entry name" value="Sugar_tr"/>
    <property type="match status" value="1"/>
</dbReference>
<protein>
    <submittedName>
        <fullName evidence="8">Facilitated trehalose transporter Tret1-2 homolog</fullName>
    </submittedName>
</protein>
<dbReference type="PROSITE" id="PS00216">
    <property type="entry name" value="SUGAR_TRANSPORT_1"/>
    <property type="match status" value="1"/>
</dbReference>
<dbReference type="InterPro" id="IPR020846">
    <property type="entry name" value="MFS_dom"/>
</dbReference>
<evidence type="ECO:0000259" key="6">
    <source>
        <dbReference type="PROSITE" id="PS50850"/>
    </source>
</evidence>
<dbReference type="GeneID" id="108568452"/>
<dbReference type="InterPro" id="IPR050549">
    <property type="entry name" value="MFS_Trehalose_Transporter"/>
</dbReference>
<evidence type="ECO:0000313" key="7">
    <source>
        <dbReference type="Proteomes" id="UP000695000"/>
    </source>
</evidence>
<feature type="transmembrane region" description="Helical" evidence="5">
    <location>
        <begin position="292"/>
        <end position="311"/>
    </location>
</feature>
<feature type="transmembrane region" description="Helical" evidence="5">
    <location>
        <begin position="145"/>
        <end position="168"/>
    </location>
</feature>
<keyword evidence="3 5" id="KW-1133">Transmembrane helix</keyword>
<feature type="domain" description="Major facilitator superfamily (MFS) profile" evidence="6">
    <location>
        <begin position="15"/>
        <end position="444"/>
    </location>
</feature>